<evidence type="ECO:0008006" key="5">
    <source>
        <dbReference type="Google" id="ProtNLM"/>
    </source>
</evidence>
<sequence>MRKIQICSVVVLTLLVFASTAYAFGEIRYADRPLNLRSARSAKARWVGSLYPGQKVRIAYLKEGWVAVFEPNETRNTQAAAVGYSNVKYLKKKRTRHEPKEWGEVVYANRAVNIRTKPNRRGKKVGQLKTMMHVKADFPDGDWTRVFPMDATIRSEMGGMGYCSAKYLDPATEASLAKAGLGKAPAPEEQEVAAQPEKPAPPTFQLVELTSTINVRMSRTSSSPLVTTLREGDRVKVGLLRSGWYAVFKENSTVLVESGSMGYSLQSIIDTGSKAVVEATAPVKSEVRQAVVPVESSVVVSKTVTPPPTPEPKAVAPVVPKPAPVKQEPVREPVAPKPAPQAVAQAPAKQQTIVIDRKAFTGAKRPDPTPNKTAHGYQYRIVEKSETRQLGEPWIVLKVFLSTTKLPNEKALKDFASTLWKENRRVAKNVAVLVYLPGMDMEDLSYGVVKFDYDNFLEIWVRKATLFGTDFM</sequence>
<protein>
    <recommendedName>
        <fullName evidence="5">SH3 domain-containing protein</fullName>
    </recommendedName>
</protein>
<name>A0ABN6EQG5_9BACT</name>
<feature type="chain" id="PRO_5045477258" description="SH3 domain-containing protein" evidence="2">
    <location>
        <begin position="24"/>
        <end position="472"/>
    </location>
</feature>
<keyword evidence="2" id="KW-0732">Signal</keyword>
<proteinExistence type="predicted"/>
<dbReference type="EMBL" id="AP024485">
    <property type="protein sequence ID" value="BCS87667.1"/>
    <property type="molecule type" value="Genomic_DNA"/>
</dbReference>
<dbReference type="RefSeq" id="WP_229594144.1">
    <property type="nucleotide sequence ID" value="NZ_AP024485.1"/>
</dbReference>
<organism evidence="3 4">
    <name type="scientific">Pseudodesulfovibrio sediminis</name>
    <dbReference type="NCBI Taxonomy" id="2810563"/>
    <lineage>
        <taxon>Bacteria</taxon>
        <taxon>Pseudomonadati</taxon>
        <taxon>Thermodesulfobacteriota</taxon>
        <taxon>Desulfovibrionia</taxon>
        <taxon>Desulfovibrionales</taxon>
        <taxon>Desulfovibrionaceae</taxon>
    </lineage>
</organism>
<feature type="region of interest" description="Disordered" evidence="1">
    <location>
        <begin position="328"/>
        <end position="348"/>
    </location>
</feature>
<evidence type="ECO:0000256" key="2">
    <source>
        <dbReference type="SAM" id="SignalP"/>
    </source>
</evidence>
<reference evidence="3" key="1">
    <citation type="journal article" date="2022" name="Arch. Microbiol.">
        <title>Pseudodesulfovibrio sediminis sp. nov., a mesophilic and neutrophilic sulfate-reducing bacterium isolated from sediment of a brackish lake.</title>
        <authorList>
            <person name="Takahashi A."/>
            <person name="Kojima H."/>
            <person name="Watanabe M."/>
            <person name="Fukui M."/>
        </authorList>
    </citation>
    <scope>NUCLEOTIDE SEQUENCE</scope>
    <source>
        <strain evidence="3">SF6</strain>
    </source>
</reference>
<feature type="signal peptide" evidence="2">
    <location>
        <begin position="1"/>
        <end position="23"/>
    </location>
</feature>
<keyword evidence="4" id="KW-1185">Reference proteome</keyword>
<evidence type="ECO:0000313" key="3">
    <source>
        <dbReference type="EMBL" id="BCS87667.1"/>
    </source>
</evidence>
<dbReference type="Gene3D" id="2.30.30.40">
    <property type="entry name" value="SH3 Domains"/>
    <property type="match status" value="2"/>
</dbReference>
<accession>A0ABN6EQG5</accession>
<evidence type="ECO:0000313" key="4">
    <source>
        <dbReference type="Proteomes" id="UP001053296"/>
    </source>
</evidence>
<dbReference type="Proteomes" id="UP001053296">
    <property type="component" value="Chromosome"/>
</dbReference>
<evidence type="ECO:0000256" key="1">
    <source>
        <dbReference type="SAM" id="MobiDB-lite"/>
    </source>
</evidence>
<gene>
    <name evidence="3" type="ORF">PSDVSF_09090</name>
</gene>